<keyword evidence="2" id="KW-1185">Reference proteome</keyword>
<dbReference type="InterPro" id="IPR045538">
    <property type="entry name" value="CIS_TMP"/>
</dbReference>
<dbReference type="RefSeq" id="WP_135963360.1">
    <property type="nucleotide sequence ID" value="NZ_SRXT01000003.1"/>
</dbReference>
<gene>
    <name evidence="1" type="ORF">E5A73_08345</name>
</gene>
<comment type="caution">
    <text evidence="1">The sequence shown here is derived from an EMBL/GenBank/DDBJ whole genome shotgun (WGS) entry which is preliminary data.</text>
</comment>
<sequence length="1216" mass="131671">MATGPGPHLAKLAHLIEEQILTVDVARELAGPALLDRVAGINRERFADILAQVLDEFDTPGERIRIDRISVTLGNFAPRDLDRAGGVLRHRLRVALAEALRMRGSGVRREREDRLLVSAFEHYSLHGTWPAARAIAPALRPADMLAQLIAEDPLALVAMLRRRGSSDALLRRLVRQMPEALLAALLHRLAPVHAAYILSYLEEVRESHAAERLISANPAELTEMLWTIVLRDALQQSGLQANRKAFLRRLLVQLARSGGTTLAALIAQLRRGLPRVLARRRAPGSLVAILSELVAEEPTLLAGQAGIVELAALLGRASLSPRQQRVGRRLVAAVGVEQLRWLLQRLARNNAARLDASIGSIFSLARALGAIWNIDSAGLPATLEALAANHAERIALLALAGHSAARGESAARPARALIARMRGVAPERIDLAPGNPLPRQRAEPVGPCRALAAALAGAAEHPTSAELTRIRERLARALAANPIRTRQMLRGFVAADAPRLCTLLGAADAPDAIAQHLLAAHLHVALTALARAARCTRAEWYLLLAVAAASQDDDLPEILLTRALAALARARHVPVAGLRAQLRLGLAGPTAAIGIDSSNRAAILTLCLPPAHAIDRLAFRHAALEQFGFLWEANQGLSAQERAAALTYLLPRLSGVAPAALRARLLASRIRHERLLAALPGKSLVRLALLLSISKTELRQLSVSEWRASIAATLVGEPRKIGDIPTRAVPNGARSRRTDPQRRIAALVRARPFAALQMIAASAEAPSELTILLEKPQTAPLLFAAMASAERERTSELLRLITGRNGRLAVASAKVARALALAAAAQDWRSRSGFATEWLRQLGTLASLAEQAALRRLLTDPTPRGKRGATQISGADREVHHLNALARAAMLLGLPAKRSPSALRRKLDQARSRALLARELGEAELVQLLAILAPTAASGLLHAAERLAAARRACAAPLARTEQWDCILAAARSARPIVQLTSLFLDGTQGRPAPPAPLRRRVETLLAASLEGMRDAPLRIALDLRASERNRRVAEAQPKSSEEAPAVLYVANAGLVLASAFLPRLFQSLDYVEPDAQGGWRWCDADCQARAVHLLQWLVDARTDAPEPQLALNKILCGLAIREPVAIEAQLDERELRMADILLRTILTSWPPLAESGLAALRETFFQRQGRLTRCETGWRLEVETRVLDILIDQLPWGFATILHPWMPGPLIVQWR</sequence>
<reference evidence="1 2" key="1">
    <citation type="submission" date="2019-04" db="EMBL/GenBank/DDBJ databases">
        <title>Sphingomonas psychrotolerans sp. nov., isolated from soil in the Tianshan Mountains, Xinjiang, China.</title>
        <authorList>
            <person name="Luo Y."/>
            <person name="Sheng H."/>
        </authorList>
    </citation>
    <scope>NUCLEOTIDE SEQUENCE [LARGE SCALE GENOMIC DNA]</scope>
    <source>
        <strain evidence="1 2">ZFGT-11</strain>
    </source>
</reference>
<accession>A0A4S1XDE2</accession>
<evidence type="ECO:0000313" key="2">
    <source>
        <dbReference type="Proteomes" id="UP000306147"/>
    </source>
</evidence>
<evidence type="ECO:0000313" key="1">
    <source>
        <dbReference type="EMBL" id="TGX54121.1"/>
    </source>
</evidence>
<name>A0A4S1XDE2_9SPHN</name>
<dbReference type="Proteomes" id="UP000306147">
    <property type="component" value="Unassembled WGS sequence"/>
</dbReference>
<protein>
    <submittedName>
        <fullName evidence="1">Uncharacterized protein</fullName>
    </submittedName>
</protein>
<dbReference type="Pfam" id="PF19268">
    <property type="entry name" value="CIS_TMP"/>
    <property type="match status" value="2"/>
</dbReference>
<dbReference type="OrthoDB" id="499748at2"/>
<proteinExistence type="predicted"/>
<dbReference type="EMBL" id="SRXT01000003">
    <property type="protein sequence ID" value="TGX54121.1"/>
    <property type="molecule type" value="Genomic_DNA"/>
</dbReference>
<dbReference type="AlphaFoldDB" id="A0A4S1XDE2"/>
<organism evidence="1 2">
    <name type="scientific">Sphingomonas gei</name>
    <dbReference type="NCBI Taxonomy" id="1395960"/>
    <lineage>
        <taxon>Bacteria</taxon>
        <taxon>Pseudomonadati</taxon>
        <taxon>Pseudomonadota</taxon>
        <taxon>Alphaproteobacteria</taxon>
        <taxon>Sphingomonadales</taxon>
        <taxon>Sphingomonadaceae</taxon>
        <taxon>Sphingomonas</taxon>
    </lineage>
</organism>